<comment type="pathway">
    <text evidence="2">Protein modification; protein sumoylation.</text>
</comment>
<dbReference type="CDD" id="cd23798">
    <property type="entry name" value="UBCc_UBE2I"/>
    <property type="match status" value="1"/>
</dbReference>
<proteinExistence type="inferred from homology"/>
<evidence type="ECO:0000313" key="14">
    <source>
        <dbReference type="Proteomes" id="UP000324800"/>
    </source>
</evidence>
<dbReference type="FunFam" id="3.10.110.10:FF:000035">
    <property type="entry name" value="SUMO-conjugating enzyme ubc9"/>
    <property type="match status" value="1"/>
</dbReference>
<comment type="caution">
    <text evidence="13">The sequence shown here is derived from an EMBL/GenBank/DDBJ whole genome shotgun (WGS) entry which is preliminary data.</text>
</comment>
<evidence type="ECO:0000256" key="4">
    <source>
        <dbReference type="ARBA" id="ARBA00022741"/>
    </source>
</evidence>
<sequence>MAGIARSRLLAERQLLRKDRPVGFFANPEKNPDGTLNLFKWNCGIPGKQGTPWEKGFYRMVMEFTEDYPSKPPKCKFTPTLPHPNIFPSGTVCLSLLNEDKDWRPSLTIKSLLLGIQDLLDSPNISDPAQRPAFELFRDNREQYEKNVREFAQQNPSP</sequence>
<dbReference type="Pfam" id="PF00179">
    <property type="entry name" value="UQ_con"/>
    <property type="match status" value="1"/>
</dbReference>
<evidence type="ECO:0000256" key="5">
    <source>
        <dbReference type="ARBA" id="ARBA00022786"/>
    </source>
</evidence>
<keyword evidence="3" id="KW-0808">Transferase</keyword>
<organism evidence="13 14">
    <name type="scientific">Streblomastix strix</name>
    <dbReference type="NCBI Taxonomy" id="222440"/>
    <lineage>
        <taxon>Eukaryota</taxon>
        <taxon>Metamonada</taxon>
        <taxon>Preaxostyla</taxon>
        <taxon>Oxymonadida</taxon>
        <taxon>Streblomastigidae</taxon>
        <taxon>Streblomastix</taxon>
    </lineage>
</organism>
<dbReference type="InterPro" id="IPR000608">
    <property type="entry name" value="UBC"/>
</dbReference>
<accession>A0A5J4W0H6</accession>
<keyword evidence="5 11" id="KW-0833">Ubl conjugation pathway</keyword>
<protein>
    <recommendedName>
        <fullName evidence="8">SUMO-conjugating enzyme UBC9</fullName>
    </recommendedName>
    <alternativeName>
        <fullName evidence="9">Ubiquitin carrier protein 9</fullName>
    </alternativeName>
</protein>
<reference evidence="13 14" key="1">
    <citation type="submission" date="2019-03" db="EMBL/GenBank/DDBJ databases">
        <title>Single cell metagenomics reveals metabolic interactions within the superorganism composed of flagellate Streblomastix strix and complex community of Bacteroidetes bacteria on its surface.</title>
        <authorList>
            <person name="Treitli S.C."/>
            <person name="Kolisko M."/>
            <person name="Husnik F."/>
            <person name="Keeling P."/>
            <person name="Hampl V."/>
        </authorList>
    </citation>
    <scope>NUCLEOTIDE SEQUENCE [LARGE SCALE GENOMIC DNA]</scope>
    <source>
        <strain evidence="13">ST1C</strain>
    </source>
</reference>
<dbReference type="SUPFAM" id="SSF54495">
    <property type="entry name" value="UBC-like"/>
    <property type="match status" value="1"/>
</dbReference>
<keyword evidence="7" id="KW-0539">Nucleus</keyword>
<evidence type="ECO:0000256" key="11">
    <source>
        <dbReference type="RuleBase" id="RU362109"/>
    </source>
</evidence>
<dbReference type="Gene3D" id="3.10.110.10">
    <property type="entry name" value="Ubiquitin Conjugating Enzyme"/>
    <property type="match status" value="1"/>
</dbReference>
<keyword evidence="4 11" id="KW-0547">Nucleotide-binding</keyword>
<evidence type="ECO:0000256" key="7">
    <source>
        <dbReference type="ARBA" id="ARBA00023242"/>
    </source>
</evidence>
<evidence type="ECO:0000256" key="6">
    <source>
        <dbReference type="ARBA" id="ARBA00022840"/>
    </source>
</evidence>
<evidence type="ECO:0000256" key="1">
    <source>
        <dbReference type="ARBA" id="ARBA00004123"/>
    </source>
</evidence>
<feature type="domain" description="UBC core" evidence="12">
    <location>
        <begin position="4"/>
        <end position="157"/>
    </location>
</feature>
<dbReference type="GO" id="GO:0019787">
    <property type="term" value="F:ubiquitin-like protein transferase activity"/>
    <property type="evidence" value="ECO:0007669"/>
    <property type="project" value="UniProtKB-ARBA"/>
</dbReference>
<feature type="active site" description="Glycyl thioester intermediate" evidence="10">
    <location>
        <position position="93"/>
    </location>
</feature>
<gene>
    <name evidence="13" type="ORF">EZS28_016446</name>
</gene>
<comment type="subcellular location">
    <subcellularLocation>
        <location evidence="1">Nucleus</location>
    </subcellularLocation>
</comment>
<dbReference type="Proteomes" id="UP000324800">
    <property type="component" value="Unassembled WGS sequence"/>
</dbReference>
<evidence type="ECO:0000256" key="8">
    <source>
        <dbReference type="ARBA" id="ARBA00039165"/>
    </source>
</evidence>
<evidence type="ECO:0000259" key="12">
    <source>
        <dbReference type="PROSITE" id="PS50127"/>
    </source>
</evidence>
<dbReference type="GO" id="GO:0005524">
    <property type="term" value="F:ATP binding"/>
    <property type="evidence" value="ECO:0007669"/>
    <property type="project" value="UniProtKB-UniRule"/>
</dbReference>
<dbReference type="SMART" id="SM00212">
    <property type="entry name" value="UBCc"/>
    <property type="match status" value="1"/>
</dbReference>
<evidence type="ECO:0000256" key="10">
    <source>
        <dbReference type="PROSITE-ProRule" id="PRU10133"/>
    </source>
</evidence>
<dbReference type="InterPro" id="IPR016135">
    <property type="entry name" value="UBQ-conjugating_enzyme/RWD"/>
</dbReference>
<evidence type="ECO:0000256" key="3">
    <source>
        <dbReference type="ARBA" id="ARBA00022679"/>
    </source>
</evidence>
<evidence type="ECO:0000256" key="2">
    <source>
        <dbReference type="ARBA" id="ARBA00004718"/>
    </source>
</evidence>
<dbReference type="InterPro" id="IPR050113">
    <property type="entry name" value="Ub_conjugating_enzyme"/>
</dbReference>
<dbReference type="GO" id="GO:0005634">
    <property type="term" value="C:nucleus"/>
    <property type="evidence" value="ECO:0007669"/>
    <property type="project" value="UniProtKB-SubCell"/>
</dbReference>
<name>A0A5J4W0H6_9EUKA</name>
<dbReference type="OrthoDB" id="6600758at2759"/>
<dbReference type="EMBL" id="SNRW01004147">
    <property type="protein sequence ID" value="KAA6388026.1"/>
    <property type="molecule type" value="Genomic_DNA"/>
</dbReference>
<dbReference type="AlphaFoldDB" id="A0A5J4W0H6"/>
<keyword evidence="6 11" id="KW-0067">ATP-binding</keyword>
<dbReference type="InterPro" id="IPR023313">
    <property type="entry name" value="UBQ-conjugating_AS"/>
</dbReference>
<evidence type="ECO:0000313" key="13">
    <source>
        <dbReference type="EMBL" id="KAA6388026.1"/>
    </source>
</evidence>
<comment type="similarity">
    <text evidence="11">Belongs to the ubiquitin-conjugating enzyme family.</text>
</comment>
<dbReference type="PROSITE" id="PS00183">
    <property type="entry name" value="UBC_1"/>
    <property type="match status" value="1"/>
</dbReference>
<dbReference type="PANTHER" id="PTHR24067">
    <property type="entry name" value="UBIQUITIN-CONJUGATING ENZYME E2"/>
    <property type="match status" value="1"/>
</dbReference>
<evidence type="ECO:0000256" key="9">
    <source>
        <dbReference type="ARBA" id="ARBA00044296"/>
    </source>
</evidence>
<dbReference type="GO" id="GO:0005694">
    <property type="term" value="C:chromosome"/>
    <property type="evidence" value="ECO:0007669"/>
    <property type="project" value="UniProtKB-ARBA"/>
</dbReference>
<dbReference type="PROSITE" id="PS50127">
    <property type="entry name" value="UBC_2"/>
    <property type="match status" value="1"/>
</dbReference>